<proteinExistence type="predicted"/>
<dbReference type="Proteomes" id="UP000033428">
    <property type="component" value="Unassembled WGS sequence"/>
</dbReference>
<evidence type="ECO:0008006" key="3">
    <source>
        <dbReference type="Google" id="ProtNLM"/>
    </source>
</evidence>
<protein>
    <recommendedName>
        <fullName evidence="3">ATPase domain protein, prokaryote domain protein</fullName>
    </recommendedName>
</protein>
<evidence type="ECO:0000313" key="1">
    <source>
        <dbReference type="EMBL" id="KJJ84426.1"/>
    </source>
</evidence>
<reference evidence="1 2" key="1">
    <citation type="submission" date="2015-02" db="EMBL/GenBank/DDBJ databases">
        <title>Single-cell genomics of uncultivated deep-branching MTB reveals a conserved set of magnetosome genes.</title>
        <authorList>
            <person name="Kolinko S."/>
            <person name="Richter M."/>
            <person name="Glockner F.O."/>
            <person name="Brachmann A."/>
            <person name="Schuler D."/>
        </authorList>
    </citation>
    <scope>NUCLEOTIDE SEQUENCE [LARGE SCALE GENOMIC DNA]</scope>
    <source>
        <strain evidence="1">SKK-01</strain>
    </source>
</reference>
<accession>A0A0F0CSC6</accession>
<name>A0A0F0CSC6_9BACT</name>
<dbReference type="AlphaFoldDB" id="A0A0F0CSC6"/>
<evidence type="ECO:0000313" key="2">
    <source>
        <dbReference type="Proteomes" id="UP000033428"/>
    </source>
</evidence>
<comment type="caution">
    <text evidence="1">The sequence shown here is derived from an EMBL/GenBank/DDBJ whole genome shotgun (WGS) entry which is preliminary data.</text>
</comment>
<keyword evidence="2" id="KW-1185">Reference proteome</keyword>
<dbReference type="Pfam" id="PF14516">
    <property type="entry name" value="AAA_35"/>
    <property type="match status" value="1"/>
</dbReference>
<dbReference type="PATRIC" id="fig|1609969.3.peg.1836"/>
<dbReference type="InterPro" id="IPR027417">
    <property type="entry name" value="P-loop_NTPase"/>
</dbReference>
<gene>
    <name evidence="1" type="ORF">OMAG_001707</name>
</gene>
<organism evidence="1 2">
    <name type="scientific">Candidatus Omnitrophus magneticus</name>
    <dbReference type="NCBI Taxonomy" id="1609969"/>
    <lineage>
        <taxon>Bacteria</taxon>
        <taxon>Pseudomonadati</taxon>
        <taxon>Candidatus Omnitrophota</taxon>
        <taxon>Candidatus Omnitrophus</taxon>
    </lineage>
</organism>
<dbReference type="EMBL" id="JYNY01000362">
    <property type="protein sequence ID" value="KJJ84426.1"/>
    <property type="molecule type" value="Genomic_DNA"/>
</dbReference>
<dbReference type="SUPFAM" id="SSF52540">
    <property type="entry name" value="P-loop containing nucleoside triphosphate hydrolases"/>
    <property type="match status" value="1"/>
</dbReference>
<sequence>MFSVESAGYRSITEEIGNRKIIDSLYNASAGYLNKKNCPPQPEKYKKKLTLENYLIDWASAQSKPIVLLLDEIDSLYDDVLVSILRQLRNGFQIRPKRFPSTVALVGLRDVREYKTKVRPNEASLGSGSPFNIKAKSILLGTWTKEEIAELYSQHTKDTGQIFSKEVVDRIYELTGGQPWLVNAVANEIVVEILNEDYSKKITLVHAEEAKENLIAQRDTHLDSLIDKLKEPRVKNIVSAIINGDSLVYDNFNDDLRYVIDLGIIRKEKYDIIFSNEIYREIIPRVLNFSMQENIREEGTTSWYINPNGKLDMDKLLKAFQAFYRENSEMWLEKFDYKEAGPHLLLMAFLQRVINGGGKIHREMAVGTGRTDLLIEFNGERFVLELKLKRLPSAKQKGLDQISRYLDTLGMTKGYLILFEVKPSSVVTWETRVKWETLSHQNKEITIVEM</sequence>